<dbReference type="Proteomes" id="UP001519349">
    <property type="component" value="Unassembled WGS sequence"/>
</dbReference>
<keyword evidence="3" id="KW-1185">Reference proteome</keyword>
<comment type="caution">
    <text evidence="2">The sequence shown here is derived from an EMBL/GenBank/DDBJ whole genome shotgun (WGS) entry which is preliminary data.</text>
</comment>
<organism evidence="2 3">
    <name type="scientific">Streptococcus panodentis</name>
    <dbReference type="NCBI Taxonomy" id="1581472"/>
    <lineage>
        <taxon>Bacteria</taxon>
        <taxon>Bacillati</taxon>
        <taxon>Bacillota</taxon>
        <taxon>Bacilli</taxon>
        <taxon>Lactobacillales</taxon>
        <taxon>Streptococcaceae</taxon>
        <taxon>Streptococcus</taxon>
    </lineage>
</organism>
<accession>A0ABS5AUA8</accession>
<keyword evidence="1" id="KW-1133">Transmembrane helix</keyword>
<feature type="transmembrane region" description="Helical" evidence="1">
    <location>
        <begin position="107"/>
        <end position="128"/>
    </location>
</feature>
<name>A0ABS5AUA8_9STRE</name>
<feature type="transmembrane region" description="Helical" evidence="1">
    <location>
        <begin position="21"/>
        <end position="44"/>
    </location>
</feature>
<proteinExistence type="predicted"/>
<dbReference type="Pfam" id="PF11667">
    <property type="entry name" value="DUF3267"/>
    <property type="match status" value="1"/>
</dbReference>
<keyword evidence="1" id="KW-0472">Membrane</keyword>
<reference evidence="2 3" key="1">
    <citation type="submission" date="2018-05" db="EMBL/GenBank/DDBJ databases">
        <title>Draft genome sequence of Streptococcus panodentis CCUG 70867T.</title>
        <authorList>
            <person name="Salva-Serra F."/>
            <person name="Mendez V."/>
            <person name="Jaen-Luchoro D."/>
            <person name="Gonzales-Siles L."/>
            <person name="Karlsson R."/>
            <person name="Engstrom-Jakobsson H."/>
            <person name="Busquets A."/>
            <person name="Gomila M."/>
            <person name="Pineiro-Iglesias B."/>
            <person name="Bennasar-Figueras A."/>
            <person name="Seeger M."/>
            <person name="Moore E."/>
        </authorList>
    </citation>
    <scope>NUCLEOTIDE SEQUENCE [LARGE SCALE GENOMIC DNA]</scope>
    <source>
        <strain evidence="2 3">CCUG 70867</strain>
    </source>
</reference>
<evidence type="ECO:0000256" key="1">
    <source>
        <dbReference type="SAM" id="Phobius"/>
    </source>
</evidence>
<protein>
    <submittedName>
        <fullName evidence="2">Transcriptional regulator</fullName>
    </submittedName>
</protein>
<gene>
    <name evidence="2" type="ORF">DHL47_02185</name>
</gene>
<dbReference type="InterPro" id="IPR021683">
    <property type="entry name" value="DUF3267"/>
</dbReference>
<evidence type="ECO:0000313" key="3">
    <source>
        <dbReference type="Proteomes" id="UP001519349"/>
    </source>
</evidence>
<feature type="transmembrane region" description="Helical" evidence="1">
    <location>
        <begin position="56"/>
        <end position="77"/>
    </location>
</feature>
<feature type="transmembrane region" description="Helical" evidence="1">
    <location>
        <begin position="134"/>
        <end position="153"/>
    </location>
</feature>
<dbReference type="EMBL" id="QFAY01000003">
    <property type="protein sequence ID" value="MBP2620161.1"/>
    <property type="molecule type" value="Genomic_DNA"/>
</dbReference>
<sequence length="182" mass="19798">MKILKTIDVLNNKKTALIINIASVLLILPFGAVFGGLAILLWGSGSQDGSIPLGDLIYLFPLILIHELIHGFFFKILGNAETKVRFGFQNGMAYAGSPGSLYSRGRMLIILLAPFVLISLTLTLLYSLHWLKPLSYIALSSIHAAGCIGDFYMTAVILRQKGAIAVEDTAVGITIYQKENTK</sequence>
<keyword evidence="1" id="KW-0812">Transmembrane</keyword>
<dbReference type="RefSeq" id="WP_209550746.1">
    <property type="nucleotide sequence ID" value="NZ_QFAY01000003.1"/>
</dbReference>
<evidence type="ECO:0000313" key="2">
    <source>
        <dbReference type="EMBL" id="MBP2620161.1"/>
    </source>
</evidence>